<evidence type="ECO:0000313" key="1">
    <source>
        <dbReference type="EMBL" id="CAC5405109.1"/>
    </source>
</evidence>
<dbReference type="InterPro" id="IPR021109">
    <property type="entry name" value="Peptidase_aspartic_dom_sf"/>
</dbReference>
<gene>
    <name evidence="1" type="ORF">MCOR_38826</name>
</gene>
<dbReference type="Proteomes" id="UP000507470">
    <property type="component" value="Unassembled WGS sequence"/>
</dbReference>
<dbReference type="SUPFAM" id="SSF56672">
    <property type="entry name" value="DNA/RNA polymerases"/>
    <property type="match status" value="1"/>
</dbReference>
<keyword evidence="2" id="KW-1185">Reference proteome</keyword>
<proteinExistence type="predicted"/>
<evidence type="ECO:0008006" key="3">
    <source>
        <dbReference type="Google" id="ProtNLM"/>
    </source>
</evidence>
<name>A0A6J8DB00_MYTCO</name>
<accession>A0A6J8DB00</accession>
<dbReference type="PANTHER" id="PTHR33064">
    <property type="entry name" value="POL PROTEIN"/>
    <property type="match status" value="1"/>
</dbReference>
<protein>
    <recommendedName>
        <fullName evidence="3">Reverse transcriptase/retrotransposon-derived protein RNase H-like domain-containing protein</fullName>
    </recommendedName>
</protein>
<dbReference type="Gene3D" id="3.30.70.270">
    <property type="match status" value="2"/>
</dbReference>
<dbReference type="EMBL" id="CACVKT020007064">
    <property type="protein sequence ID" value="CAC5405109.1"/>
    <property type="molecule type" value="Genomic_DNA"/>
</dbReference>
<dbReference type="InterPro" id="IPR051320">
    <property type="entry name" value="Viral_Replic_Matur_Polypro"/>
</dbReference>
<reference evidence="1 2" key="1">
    <citation type="submission" date="2020-06" db="EMBL/GenBank/DDBJ databases">
        <authorList>
            <person name="Li R."/>
            <person name="Bekaert M."/>
        </authorList>
    </citation>
    <scope>NUCLEOTIDE SEQUENCE [LARGE SCALE GENOMIC DNA]</scope>
    <source>
        <strain evidence="2">wild</strain>
    </source>
</reference>
<dbReference type="InterPro" id="IPR043502">
    <property type="entry name" value="DNA/RNA_pol_sf"/>
</dbReference>
<evidence type="ECO:0000313" key="2">
    <source>
        <dbReference type="Proteomes" id="UP000507470"/>
    </source>
</evidence>
<organism evidence="1 2">
    <name type="scientific">Mytilus coruscus</name>
    <name type="common">Sea mussel</name>
    <dbReference type="NCBI Taxonomy" id="42192"/>
    <lineage>
        <taxon>Eukaryota</taxon>
        <taxon>Metazoa</taxon>
        <taxon>Spiralia</taxon>
        <taxon>Lophotrochozoa</taxon>
        <taxon>Mollusca</taxon>
        <taxon>Bivalvia</taxon>
        <taxon>Autobranchia</taxon>
        <taxon>Pteriomorphia</taxon>
        <taxon>Mytilida</taxon>
        <taxon>Mytiloidea</taxon>
        <taxon>Mytilidae</taxon>
        <taxon>Mytilinae</taxon>
        <taxon>Mytilus</taxon>
    </lineage>
</organism>
<dbReference type="PANTHER" id="PTHR33064:SF37">
    <property type="entry name" value="RIBONUCLEASE H"/>
    <property type="match status" value="1"/>
</dbReference>
<dbReference type="Gene3D" id="2.40.70.10">
    <property type="entry name" value="Acid Proteases"/>
    <property type="match status" value="1"/>
</dbReference>
<dbReference type="OrthoDB" id="6141832at2759"/>
<sequence length="296" mass="33753">MNMLTATGEKSPFHGKVKLNIQIGKCSYDHEFLLVEIKDNGILGMDFLTKNKCDLMLSKGYLMIYKERIPCFSNYGDKQNTCCRISLNDNVVIPPESEMMVSGKTIDVIRMNLSGIVEPDKNFTEKTGILIAKAAVNLNNGLIPMRLINVSENPYKLNENTVIANFEVIDKIEIQCKNVRTSRTREVLEGVDQLPELLKNLYDESSEELSNSKTFDEHMDHLDQVFNRFGKANLKLNPKKCHLRKEVTFLGHTVSEKGIATDEEKIKAVKVWPIPKNVKQVRSFVGLCSYYRRFVP</sequence>
<dbReference type="InterPro" id="IPR043128">
    <property type="entry name" value="Rev_trsase/Diguanyl_cyclase"/>
</dbReference>
<dbReference type="AlphaFoldDB" id="A0A6J8DB00"/>